<reference evidence="3" key="1">
    <citation type="submission" date="2022-01" db="EMBL/GenBank/DDBJ databases">
        <title>Nocardioidaceae gen. sp. A5X3R13.</title>
        <authorList>
            <person name="Lopez Marin M.A."/>
            <person name="Uhlik O."/>
        </authorList>
    </citation>
    <scope>NUCLEOTIDE SEQUENCE</scope>
    <source>
        <strain evidence="3">A5X3R13</strain>
    </source>
</reference>
<dbReference type="Pfam" id="PF13556">
    <property type="entry name" value="HTH_30"/>
    <property type="match status" value="1"/>
</dbReference>
<dbReference type="EMBL" id="CP094970">
    <property type="protein sequence ID" value="UYM05544.1"/>
    <property type="molecule type" value="Genomic_DNA"/>
</dbReference>
<proteinExistence type="predicted"/>
<feature type="domain" description="Purine catabolism PurC-like" evidence="1">
    <location>
        <begin position="5"/>
        <end position="119"/>
    </location>
</feature>
<keyword evidence="4" id="KW-1185">Reference proteome</keyword>
<sequence length="512" mass="54257">MRLRELLDAPQLALRMLVGDDASLDRPVRWTYSSDLMDPGRYLSGGELVITGLVWRRTPADSETFVANVARAGALAIAAGTAQFGEVPQDVVEACRRHGVALLAVPEQVSFSSLSEYVIGAAAAERGARLEARLGRNRELLSALARGERLDELLARVGADVGARLRVLTASGRAVGTRSEPLPDAVVAAVVAGYLAAESLPVAIGPAYVVHPVGGAYGSRLTSWMLVADVDADADRDVVDDALVELSTIVQVERTRVEERRAAARPLADEAVRMVATGAADRAETSVRLEQAGLDLGAPAYVVVVLGLEPVGDAAEARLIAEDVFDAIDGTVVGQTPAGETVVVVPAGDQERVGTIRSTLTRLAPGLTARRLAAGISDAAALAGLSGMLEESQHAFRLALTGDDPVSIVSGREVDSHVLLLATVPDEVRRLFAQRVLGSVLAYDAEHDGGLLATLEAFLDCSGSWSRTADRLHLHVNTVRYRMARVESLTGRDLSRLPDRVDVFLALRSLRS</sequence>
<evidence type="ECO:0000313" key="3">
    <source>
        <dbReference type="EMBL" id="UYM05544.1"/>
    </source>
</evidence>
<organism evidence="3 4">
    <name type="scientific">Solicola gregarius</name>
    <dbReference type="NCBI Taxonomy" id="2908642"/>
    <lineage>
        <taxon>Bacteria</taxon>
        <taxon>Bacillati</taxon>
        <taxon>Actinomycetota</taxon>
        <taxon>Actinomycetes</taxon>
        <taxon>Propionibacteriales</taxon>
        <taxon>Nocardioidaceae</taxon>
        <taxon>Solicola</taxon>
    </lineage>
</organism>
<dbReference type="KEGG" id="sgrg:L0C25_00190"/>
<dbReference type="AlphaFoldDB" id="A0AA46THN7"/>
<evidence type="ECO:0000259" key="2">
    <source>
        <dbReference type="Pfam" id="PF13556"/>
    </source>
</evidence>
<name>A0AA46THN7_9ACTN</name>
<dbReference type="PANTHER" id="PTHR33744">
    <property type="entry name" value="CARBOHYDRATE DIACID REGULATOR"/>
    <property type="match status" value="1"/>
</dbReference>
<dbReference type="InterPro" id="IPR042070">
    <property type="entry name" value="PucR_C-HTH_sf"/>
</dbReference>
<evidence type="ECO:0000313" key="4">
    <source>
        <dbReference type="Proteomes" id="UP001164390"/>
    </source>
</evidence>
<evidence type="ECO:0000259" key="1">
    <source>
        <dbReference type="Pfam" id="PF07905"/>
    </source>
</evidence>
<dbReference type="InterPro" id="IPR051448">
    <property type="entry name" value="CdaR-like_regulators"/>
</dbReference>
<dbReference type="PANTHER" id="PTHR33744:SF17">
    <property type="entry name" value="CONSERVED PROTEIN"/>
    <property type="match status" value="1"/>
</dbReference>
<feature type="domain" description="PucR C-terminal helix-turn-helix" evidence="2">
    <location>
        <begin position="451"/>
        <end position="508"/>
    </location>
</feature>
<dbReference type="RefSeq" id="WP_271634359.1">
    <property type="nucleotide sequence ID" value="NZ_CP094970.1"/>
</dbReference>
<dbReference type="Proteomes" id="UP001164390">
    <property type="component" value="Chromosome"/>
</dbReference>
<accession>A0AA46THN7</accession>
<gene>
    <name evidence="3" type="ORF">L0C25_00190</name>
</gene>
<protein>
    <submittedName>
        <fullName evidence="3">PucR family transcriptional regulator</fullName>
    </submittedName>
</protein>
<dbReference type="Gene3D" id="1.10.10.2840">
    <property type="entry name" value="PucR C-terminal helix-turn-helix domain"/>
    <property type="match status" value="1"/>
</dbReference>
<dbReference type="InterPro" id="IPR012914">
    <property type="entry name" value="PucR_dom"/>
</dbReference>
<dbReference type="InterPro" id="IPR025736">
    <property type="entry name" value="PucR_C-HTH_dom"/>
</dbReference>
<dbReference type="Pfam" id="PF07905">
    <property type="entry name" value="PucR"/>
    <property type="match status" value="1"/>
</dbReference>